<feature type="domain" description="Calcineurin-like phosphoesterase" evidence="1">
    <location>
        <begin position="3"/>
        <end position="221"/>
    </location>
</feature>
<dbReference type="SUPFAM" id="SSF56300">
    <property type="entry name" value="Metallo-dependent phosphatases"/>
    <property type="match status" value="1"/>
</dbReference>
<accession>A0A9Y1FPH6</accession>
<dbReference type="Pfam" id="PF00149">
    <property type="entry name" value="Metallophos"/>
    <property type="match status" value="1"/>
</dbReference>
<dbReference type="InterPro" id="IPR050535">
    <property type="entry name" value="DNA_Repair-Maintenance_Comp"/>
</dbReference>
<organism evidence="2">
    <name type="scientific">Candidatus Heimdallarchaeum endolithica</name>
    <dbReference type="NCBI Taxonomy" id="2876572"/>
    <lineage>
        <taxon>Archaea</taxon>
        <taxon>Promethearchaeati</taxon>
        <taxon>Candidatus Heimdallarchaeota</taxon>
        <taxon>Candidatus Heimdallarchaeia (ex Rinke et al. 2021) (nom. nud.)</taxon>
        <taxon>Candidatus Heimdallarchaeales</taxon>
        <taxon>Candidatus Heimdallarchaeaceae</taxon>
        <taxon>Candidatus Heimdallarchaeum</taxon>
    </lineage>
</organism>
<dbReference type="AlphaFoldDB" id="A0A9Y1FPH6"/>
<dbReference type="Proteomes" id="UP001200513">
    <property type="component" value="Chromosome"/>
</dbReference>
<dbReference type="Gene3D" id="3.60.21.10">
    <property type="match status" value="1"/>
</dbReference>
<dbReference type="PANTHER" id="PTHR30337">
    <property type="entry name" value="COMPONENT OF ATP-DEPENDENT DSDNA EXONUCLEASE"/>
    <property type="match status" value="1"/>
</dbReference>
<dbReference type="InterPro" id="IPR004843">
    <property type="entry name" value="Calcineurin-like_PHP"/>
</dbReference>
<proteinExistence type="predicted"/>
<dbReference type="InterPro" id="IPR029052">
    <property type="entry name" value="Metallo-depent_PP-like"/>
</dbReference>
<gene>
    <name evidence="2" type="ORF">K9W46_01975</name>
</gene>
<dbReference type="GO" id="GO:0016787">
    <property type="term" value="F:hydrolase activity"/>
    <property type="evidence" value="ECO:0007669"/>
    <property type="project" value="InterPro"/>
</dbReference>
<evidence type="ECO:0000259" key="1">
    <source>
        <dbReference type="Pfam" id="PF00149"/>
    </source>
</evidence>
<name>A0A9Y1FPH6_9ARCH</name>
<sequence>MVKIAHISDTHLSHRRIRNVRDSWKERYRVSWIENDFSLAFQRALDAAIETKCDYLVHSGDLFDVPVKRNTTSPTEYARAIAISEIRRFLEATNFRVPIIIIDGNHGTYLYRNNSTLEFIKSAFPENIFIATNYDLKRAIVKKEPLKVEFEEINFYLFPYLEFKSIPKYEELYDTWISQCQEPEEGKMNVAVAHGMFKNYDLHERLFSFPYDYVALGHDHQQRKYAPNAWQAGSTEKYTFAERGQEKGILEVIIKKEKEIEVNPIKIVSQREMKQFEVELSSDMSALTVEEKIREIVVNYRRNFDGNTASRIKVKLKGKTSLSYWWTIEDRLAEIQKNVLTEEYNILEFRWDESELKKSIPQSLAKTPQMDQYLIEDPVKDFINYLKNLEIDDDIKFEQYAKLGPEIIKEVFSEGIISSKEEL</sequence>
<evidence type="ECO:0000313" key="2">
    <source>
        <dbReference type="EMBL" id="UJG43964.1"/>
    </source>
</evidence>
<protein>
    <submittedName>
        <fullName evidence="2">Metallophosphoesterase</fullName>
    </submittedName>
</protein>
<reference evidence="2" key="1">
    <citation type="journal article" date="2022" name="Nat. Microbiol.">
        <title>Unique mobile elements and scalable gene flow at the prokaryote-eukaryote boundary revealed by circularized Asgard archaea genomes.</title>
        <authorList>
            <person name="Wu F."/>
            <person name="Speth D.R."/>
            <person name="Philosof A."/>
            <person name="Cremiere A."/>
            <person name="Narayanan A."/>
            <person name="Barco R.A."/>
            <person name="Connon S.A."/>
            <person name="Amend J.P."/>
            <person name="Antoshechkin I.A."/>
            <person name="Orphan V.J."/>
        </authorList>
    </citation>
    <scope>NUCLEOTIDE SEQUENCE</scope>
    <source>
        <strain evidence="2">PR6</strain>
    </source>
</reference>
<dbReference type="EMBL" id="CP084167">
    <property type="protein sequence ID" value="UJG43964.1"/>
    <property type="molecule type" value="Genomic_DNA"/>
</dbReference>